<evidence type="ECO:0000259" key="1">
    <source>
        <dbReference type="Pfam" id="PF12696"/>
    </source>
</evidence>
<gene>
    <name evidence="2" type="ORF">FYJ51_13240</name>
</gene>
<feature type="domain" description="TraD/TraG TraM recognition site" evidence="1">
    <location>
        <begin position="8"/>
        <end position="81"/>
    </location>
</feature>
<dbReference type="Gene3D" id="3.40.50.300">
    <property type="entry name" value="P-loop containing nucleotide triphosphate hydrolases"/>
    <property type="match status" value="1"/>
</dbReference>
<dbReference type="Pfam" id="PF12696">
    <property type="entry name" value="TraG-D_C"/>
    <property type="match status" value="1"/>
</dbReference>
<protein>
    <submittedName>
        <fullName evidence="2">TraM recognition domain-containing protein</fullName>
    </submittedName>
</protein>
<reference evidence="2 3" key="1">
    <citation type="submission" date="2019-08" db="EMBL/GenBank/DDBJ databases">
        <title>In-depth cultivation of the pig gut microbiome towards novel bacterial diversity and tailored functional studies.</title>
        <authorList>
            <person name="Wylensek D."/>
            <person name="Hitch T.C.A."/>
            <person name="Clavel T."/>
        </authorList>
    </citation>
    <scope>NUCLEOTIDE SEQUENCE [LARGE SCALE GENOMIC DNA]</scope>
    <source>
        <strain evidence="2 3">Oil+RF-744-GAM-WT-6</strain>
    </source>
</reference>
<dbReference type="InterPro" id="IPR027417">
    <property type="entry name" value="P-loop_NTPase"/>
</dbReference>
<name>A0A7X2TH44_9FIRM</name>
<evidence type="ECO:0000313" key="2">
    <source>
        <dbReference type="EMBL" id="MSS59855.1"/>
    </source>
</evidence>
<dbReference type="AlphaFoldDB" id="A0A7X2TH44"/>
<keyword evidence="3" id="KW-1185">Reference proteome</keyword>
<organism evidence="2 3">
    <name type="scientific">Stecheria intestinalis</name>
    <dbReference type="NCBI Taxonomy" id="2606630"/>
    <lineage>
        <taxon>Bacteria</taxon>
        <taxon>Bacillati</taxon>
        <taxon>Bacillota</taxon>
        <taxon>Erysipelotrichia</taxon>
        <taxon>Erysipelotrichales</taxon>
        <taxon>Erysipelotrichaceae</taxon>
        <taxon>Stecheria</taxon>
    </lineage>
</organism>
<accession>A0A7X2TH44</accession>
<evidence type="ECO:0000313" key="3">
    <source>
        <dbReference type="Proteomes" id="UP000461880"/>
    </source>
</evidence>
<dbReference type="Proteomes" id="UP000461880">
    <property type="component" value="Unassembled WGS sequence"/>
</dbReference>
<dbReference type="EMBL" id="VUMN01000063">
    <property type="protein sequence ID" value="MSS59855.1"/>
    <property type="molecule type" value="Genomic_DNA"/>
</dbReference>
<sequence>MSDDRSRGDSGSANIVGNIDSRILLGGKKLTTLKELNRALGKETIDIHNTGESRGREQSHSLNYQKLGHDLLSVDELAVLDGSKCILHLRGILLFLSSRRV</sequence>
<dbReference type="InterPro" id="IPR032689">
    <property type="entry name" value="TraG-D_C"/>
</dbReference>
<comment type="caution">
    <text evidence="2">The sequence shown here is derived from an EMBL/GenBank/DDBJ whole genome shotgun (WGS) entry which is preliminary data.</text>
</comment>
<proteinExistence type="predicted"/>
<dbReference type="SUPFAM" id="SSF52540">
    <property type="entry name" value="P-loop containing nucleoside triphosphate hydrolases"/>
    <property type="match status" value="1"/>
</dbReference>